<dbReference type="GO" id="GO:0046983">
    <property type="term" value="F:protein dimerization activity"/>
    <property type="evidence" value="ECO:0007669"/>
    <property type="project" value="InterPro"/>
</dbReference>
<evidence type="ECO:0000256" key="3">
    <source>
        <dbReference type="ARBA" id="ARBA00022491"/>
    </source>
</evidence>
<gene>
    <name evidence="13" type="ORF">R5R35_010903</name>
</gene>
<comment type="caution">
    <text evidence="13">The sequence shown here is derived from an EMBL/GenBank/DDBJ whole genome shotgun (WGS) entry which is preliminary data.</text>
</comment>
<evidence type="ECO:0008006" key="15">
    <source>
        <dbReference type="Google" id="ProtNLM"/>
    </source>
</evidence>
<evidence type="ECO:0000256" key="5">
    <source>
        <dbReference type="ARBA" id="ARBA00023015"/>
    </source>
</evidence>
<evidence type="ECO:0000256" key="7">
    <source>
        <dbReference type="ARBA" id="ARBA00023163"/>
    </source>
</evidence>
<evidence type="ECO:0000256" key="1">
    <source>
        <dbReference type="ARBA" id="ARBA00004123"/>
    </source>
</evidence>
<name>A0AAN9VK27_9ORTH</name>
<dbReference type="Pfam" id="PF07527">
    <property type="entry name" value="Hairy_orange"/>
    <property type="match status" value="1"/>
</dbReference>
<dbReference type="SMART" id="SM00511">
    <property type="entry name" value="ORANGE"/>
    <property type="match status" value="1"/>
</dbReference>
<reference evidence="13 14" key="1">
    <citation type="submission" date="2024-03" db="EMBL/GenBank/DDBJ databases">
        <title>The genome assembly and annotation of the cricket Gryllus longicercus Weissman &amp; Gray.</title>
        <authorList>
            <person name="Szrajer S."/>
            <person name="Gray D."/>
            <person name="Ylla G."/>
        </authorList>
    </citation>
    <scope>NUCLEOTIDE SEQUENCE [LARGE SCALE GENOMIC DNA]</scope>
    <source>
        <strain evidence="13">DAG 2021-001</strain>
        <tissue evidence="13">Whole body minus gut</tissue>
    </source>
</reference>
<proteinExistence type="inferred from homology"/>
<comment type="similarity">
    <text evidence="9">Belongs to the HEY family.</text>
</comment>
<dbReference type="SUPFAM" id="SSF47459">
    <property type="entry name" value="HLH, helix-loop-helix DNA-binding domain"/>
    <property type="match status" value="1"/>
</dbReference>
<evidence type="ECO:0000313" key="14">
    <source>
        <dbReference type="Proteomes" id="UP001378592"/>
    </source>
</evidence>
<comment type="subcellular location">
    <subcellularLocation>
        <location evidence="1">Nucleus</location>
    </subcellularLocation>
</comment>
<evidence type="ECO:0000259" key="11">
    <source>
        <dbReference type="PROSITE" id="PS50888"/>
    </source>
</evidence>
<feature type="domain" description="Orange" evidence="12">
    <location>
        <begin position="115"/>
        <end position="147"/>
    </location>
</feature>
<organism evidence="13 14">
    <name type="scientific">Gryllus longicercus</name>
    <dbReference type="NCBI Taxonomy" id="2509291"/>
    <lineage>
        <taxon>Eukaryota</taxon>
        <taxon>Metazoa</taxon>
        <taxon>Ecdysozoa</taxon>
        <taxon>Arthropoda</taxon>
        <taxon>Hexapoda</taxon>
        <taxon>Insecta</taxon>
        <taxon>Pterygota</taxon>
        <taxon>Neoptera</taxon>
        <taxon>Polyneoptera</taxon>
        <taxon>Orthoptera</taxon>
        <taxon>Ensifera</taxon>
        <taxon>Gryllidea</taxon>
        <taxon>Grylloidea</taxon>
        <taxon>Gryllidae</taxon>
        <taxon>Gryllinae</taxon>
        <taxon>Gryllus</taxon>
    </lineage>
</organism>
<evidence type="ECO:0000259" key="12">
    <source>
        <dbReference type="PROSITE" id="PS51054"/>
    </source>
</evidence>
<keyword evidence="8" id="KW-0539">Nucleus</keyword>
<dbReference type="Proteomes" id="UP001378592">
    <property type="component" value="Unassembled WGS sequence"/>
</dbReference>
<dbReference type="CDD" id="cd19748">
    <property type="entry name" value="bHLH-O_HEY1"/>
    <property type="match status" value="1"/>
</dbReference>
<keyword evidence="2" id="KW-0217">Developmental protein</keyword>
<evidence type="ECO:0000313" key="13">
    <source>
        <dbReference type="EMBL" id="KAK7791802.1"/>
    </source>
</evidence>
<keyword evidence="4" id="KW-0914">Notch signaling pathway</keyword>
<evidence type="ECO:0000256" key="4">
    <source>
        <dbReference type="ARBA" id="ARBA00022976"/>
    </source>
</evidence>
<dbReference type="PANTHER" id="PTHR10985">
    <property type="entry name" value="BASIC HELIX-LOOP-HELIX TRANSCRIPTION FACTOR, HES-RELATED"/>
    <property type="match status" value="1"/>
</dbReference>
<feature type="domain" description="BHLH" evidence="11">
    <location>
        <begin position="37"/>
        <end position="92"/>
    </location>
</feature>
<feature type="region of interest" description="Disordered" evidence="10">
    <location>
        <begin position="1"/>
        <end position="34"/>
    </location>
</feature>
<evidence type="ECO:0000256" key="10">
    <source>
        <dbReference type="SAM" id="MobiDB-lite"/>
    </source>
</evidence>
<feature type="compositionally biased region" description="Low complexity" evidence="10">
    <location>
        <begin position="198"/>
        <end position="214"/>
    </location>
</feature>
<feature type="compositionally biased region" description="Acidic residues" evidence="10">
    <location>
        <begin position="7"/>
        <end position="16"/>
    </location>
</feature>
<sequence length="327" mass="34242">MKRSLSESDDCDDVFSEESSKEQCSSPGDADSCQMLSRKKRRGIIEKRRRDRINTSLTELRRLVPSAYEKQGSAKLEKAEILQLTVDHLKMLHAKGMDALAYDPHKFAMDYHNIGFRECAAEVARYLVTVEGMDIQDPLRLRLMSHLQCFAAQRELATKQATAAAAAAAPWGSYGAPAPGGPPPPPPPAGAPQPFHAPSPAAAGLHPQAAAAAAGDGGSSGLHPPPPAFDVAASSQCSNATPPSTAVTSTAASGAQSRLAQGQPPPSALTPLASPAYPAAQYHMNLNAFPAAPAGLGHHLQQGGAYGPAGASAQRTPYRPWGAELAY</sequence>
<dbReference type="AlphaFoldDB" id="A0AAN9VK27"/>
<feature type="compositionally biased region" description="Pro residues" evidence="10">
    <location>
        <begin position="179"/>
        <end position="197"/>
    </location>
</feature>
<dbReference type="FunFam" id="4.10.280.10:FF:000012">
    <property type="entry name" value="hairy/enhancer-of-split related with YRPW motif protein 1"/>
    <property type="match status" value="1"/>
</dbReference>
<keyword evidence="7" id="KW-0804">Transcription</keyword>
<evidence type="ECO:0000256" key="8">
    <source>
        <dbReference type="ARBA" id="ARBA00023242"/>
    </source>
</evidence>
<dbReference type="GO" id="GO:0003677">
    <property type="term" value="F:DNA binding"/>
    <property type="evidence" value="ECO:0007669"/>
    <property type="project" value="UniProtKB-KW"/>
</dbReference>
<keyword evidence="3" id="KW-0678">Repressor</keyword>
<dbReference type="InterPro" id="IPR050370">
    <property type="entry name" value="HES_HEY"/>
</dbReference>
<dbReference type="InterPro" id="IPR011598">
    <property type="entry name" value="bHLH_dom"/>
</dbReference>
<dbReference type="InterPro" id="IPR036638">
    <property type="entry name" value="HLH_DNA-bd_sf"/>
</dbReference>
<dbReference type="Gene3D" id="6.10.250.980">
    <property type="match status" value="1"/>
</dbReference>
<feature type="region of interest" description="Disordered" evidence="10">
    <location>
        <begin position="175"/>
        <end position="272"/>
    </location>
</feature>
<dbReference type="InterPro" id="IPR003650">
    <property type="entry name" value="Orange_dom"/>
</dbReference>
<protein>
    <recommendedName>
        <fullName evidence="15">Hairy/enhancer-of-split related with YRPW motif protein</fullName>
    </recommendedName>
</protein>
<evidence type="ECO:0000256" key="6">
    <source>
        <dbReference type="ARBA" id="ARBA00023125"/>
    </source>
</evidence>
<keyword evidence="14" id="KW-1185">Reference proteome</keyword>
<evidence type="ECO:0000256" key="9">
    <source>
        <dbReference type="ARBA" id="ARBA00038262"/>
    </source>
</evidence>
<dbReference type="Pfam" id="PF00010">
    <property type="entry name" value="HLH"/>
    <property type="match status" value="1"/>
</dbReference>
<keyword evidence="5" id="KW-0805">Transcription regulation</keyword>
<dbReference type="GO" id="GO:0007219">
    <property type="term" value="P:Notch signaling pathway"/>
    <property type="evidence" value="ECO:0007669"/>
    <property type="project" value="UniProtKB-KW"/>
</dbReference>
<dbReference type="GO" id="GO:0032502">
    <property type="term" value="P:developmental process"/>
    <property type="evidence" value="ECO:0007669"/>
    <property type="project" value="UniProtKB-ARBA"/>
</dbReference>
<dbReference type="PROSITE" id="PS51054">
    <property type="entry name" value="ORANGE"/>
    <property type="match status" value="1"/>
</dbReference>
<keyword evidence="6" id="KW-0238">DNA-binding</keyword>
<dbReference type="PROSITE" id="PS50888">
    <property type="entry name" value="BHLH"/>
    <property type="match status" value="1"/>
</dbReference>
<dbReference type="GO" id="GO:0006355">
    <property type="term" value="P:regulation of DNA-templated transcription"/>
    <property type="evidence" value="ECO:0007669"/>
    <property type="project" value="InterPro"/>
</dbReference>
<dbReference type="EMBL" id="JAZDUA010000495">
    <property type="protein sequence ID" value="KAK7791802.1"/>
    <property type="molecule type" value="Genomic_DNA"/>
</dbReference>
<accession>A0AAN9VK27</accession>
<feature type="compositionally biased region" description="Low complexity" evidence="10">
    <location>
        <begin position="238"/>
        <end position="253"/>
    </location>
</feature>
<dbReference type="SMART" id="SM00353">
    <property type="entry name" value="HLH"/>
    <property type="match status" value="1"/>
</dbReference>
<evidence type="ECO:0000256" key="2">
    <source>
        <dbReference type="ARBA" id="ARBA00022473"/>
    </source>
</evidence>
<dbReference type="Gene3D" id="4.10.280.10">
    <property type="entry name" value="Helix-loop-helix DNA-binding domain"/>
    <property type="match status" value="1"/>
</dbReference>
<dbReference type="GO" id="GO:0005634">
    <property type="term" value="C:nucleus"/>
    <property type="evidence" value="ECO:0007669"/>
    <property type="project" value="UniProtKB-SubCell"/>
</dbReference>
<dbReference type="SUPFAM" id="SSF158457">
    <property type="entry name" value="Orange domain-like"/>
    <property type="match status" value="1"/>
</dbReference>